<dbReference type="Proteomes" id="UP000037460">
    <property type="component" value="Unassembled WGS sequence"/>
</dbReference>
<sequence length="206" mass="21681">MAIPGRREAKAAPSASSDDLTDALNSLSLALPTKEETVPIKVPLRDYQAALLADCATLFKGGERAVLAYLPTGGGKTRVGAAAISEALQRSTAARCLFVVNRRSLLEQTRDALVELGFACSTIALVSGEGGSNSELDRARVHIAMVQSLHERFRAAHSLSQYTLAVIDECHAAAAPSYLALLAEIPRDARVLGLTATPFRVTPAAG</sequence>
<protein>
    <submittedName>
        <fullName evidence="2">Type iii restriction protein res subunit</fullName>
    </submittedName>
</protein>
<name>A0A0M0LS52_9EUKA</name>
<dbReference type="InterPro" id="IPR006935">
    <property type="entry name" value="Helicase/UvrB_N"/>
</dbReference>
<evidence type="ECO:0000313" key="3">
    <source>
        <dbReference type="Proteomes" id="UP000037460"/>
    </source>
</evidence>
<feature type="domain" description="Helicase ATP-binding" evidence="1">
    <location>
        <begin position="57"/>
        <end position="206"/>
    </location>
</feature>
<dbReference type="InterPro" id="IPR014001">
    <property type="entry name" value="Helicase_ATP-bd"/>
</dbReference>
<dbReference type="Gene3D" id="3.40.50.300">
    <property type="entry name" value="P-loop containing nucleotide triphosphate hydrolases"/>
    <property type="match status" value="1"/>
</dbReference>
<dbReference type="SUPFAM" id="SSF52540">
    <property type="entry name" value="P-loop containing nucleoside triphosphate hydrolases"/>
    <property type="match status" value="1"/>
</dbReference>
<dbReference type="PANTHER" id="PTHR47396">
    <property type="entry name" value="TYPE I RESTRICTION ENZYME ECOKI R PROTEIN"/>
    <property type="match status" value="1"/>
</dbReference>
<dbReference type="OrthoDB" id="205240at2759"/>
<dbReference type="PANTHER" id="PTHR47396:SF1">
    <property type="entry name" value="ATP-DEPENDENT HELICASE IRC3-RELATED"/>
    <property type="match status" value="1"/>
</dbReference>
<dbReference type="AlphaFoldDB" id="A0A0M0LS52"/>
<dbReference type="PROSITE" id="PS51192">
    <property type="entry name" value="HELICASE_ATP_BIND_1"/>
    <property type="match status" value="1"/>
</dbReference>
<reference evidence="3" key="1">
    <citation type="journal article" date="2015" name="PLoS Genet.">
        <title>Genome Sequence and Transcriptome Analyses of Chrysochromulina tobin: Metabolic Tools for Enhanced Algal Fitness in the Prominent Order Prymnesiales (Haptophyceae).</title>
        <authorList>
            <person name="Hovde B.T."/>
            <person name="Deodato C.R."/>
            <person name="Hunsperger H.M."/>
            <person name="Ryken S.A."/>
            <person name="Yost W."/>
            <person name="Jha R.K."/>
            <person name="Patterson J."/>
            <person name="Monnat R.J. Jr."/>
            <person name="Barlow S.B."/>
            <person name="Starkenburg S.R."/>
            <person name="Cattolico R.A."/>
        </authorList>
    </citation>
    <scope>NUCLEOTIDE SEQUENCE</scope>
    <source>
        <strain evidence="3">CCMP291</strain>
    </source>
</reference>
<dbReference type="EMBL" id="JWZX01000095">
    <property type="protein sequence ID" value="KOO53737.1"/>
    <property type="molecule type" value="Genomic_DNA"/>
</dbReference>
<evidence type="ECO:0000259" key="1">
    <source>
        <dbReference type="PROSITE" id="PS51192"/>
    </source>
</evidence>
<gene>
    <name evidence="2" type="ORF">Ctob_013249</name>
</gene>
<dbReference type="Pfam" id="PF04851">
    <property type="entry name" value="ResIII"/>
    <property type="match status" value="1"/>
</dbReference>
<dbReference type="GO" id="GO:0005829">
    <property type="term" value="C:cytosol"/>
    <property type="evidence" value="ECO:0007669"/>
    <property type="project" value="TreeGrafter"/>
</dbReference>
<dbReference type="InterPro" id="IPR050742">
    <property type="entry name" value="Helicase_Restrict-Modif_Enz"/>
</dbReference>
<dbReference type="SMART" id="SM00487">
    <property type="entry name" value="DEXDc"/>
    <property type="match status" value="1"/>
</dbReference>
<proteinExistence type="predicted"/>
<dbReference type="GO" id="GO:0005524">
    <property type="term" value="F:ATP binding"/>
    <property type="evidence" value="ECO:0007669"/>
    <property type="project" value="InterPro"/>
</dbReference>
<organism evidence="2 3">
    <name type="scientific">Chrysochromulina tobinii</name>
    <dbReference type="NCBI Taxonomy" id="1460289"/>
    <lineage>
        <taxon>Eukaryota</taxon>
        <taxon>Haptista</taxon>
        <taxon>Haptophyta</taxon>
        <taxon>Prymnesiophyceae</taxon>
        <taxon>Prymnesiales</taxon>
        <taxon>Chrysochromulinaceae</taxon>
        <taxon>Chrysochromulina</taxon>
    </lineage>
</organism>
<evidence type="ECO:0000313" key="2">
    <source>
        <dbReference type="EMBL" id="KOO53737.1"/>
    </source>
</evidence>
<comment type="caution">
    <text evidence="2">The sequence shown here is derived from an EMBL/GenBank/DDBJ whole genome shotgun (WGS) entry which is preliminary data.</text>
</comment>
<keyword evidence="3" id="KW-1185">Reference proteome</keyword>
<dbReference type="GO" id="GO:0016787">
    <property type="term" value="F:hydrolase activity"/>
    <property type="evidence" value="ECO:0007669"/>
    <property type="project" value="InterPro"/>
</dbReference>
<accession>A0A0M0LS52</accession>
<dbReference type="GO" id="GO:0003677">
    <property type="term" value="F:DNA binding"/>
    <property type="evidence" value="ECO:0007669"/>
    <property type="project" value="InterPro"/>
</dbReference>
<dbReference type="InterPro" id="IPR027417">
    <property type="entry name" value="P-loop_NTPase"/>
</dbReference>